<protein>
    <submittedName>
        <fullName evidence="6">DNA-binding response regulator</fullName>
    </submittedName>
</protein>
<keyword evidence="1 3" id="KW-0597">Phosphoprotein</keyword>
<organism evidence="6 7">
    <name type="scientific">Desulfosarcina alkanivorans</name>
    <dbReference type="NCBI Taxonomy" id="571177"/>
    <lineage>
        <taxon>Bacteria</taxon>
        <taxon>Pseudomonadati</taxon>
        <taxon>Thermodesulfobacteriota</taxon>
        <taxon>Desulfobacteria</taxon>
        <taxon>Desulfobacterales</taxon>
        <taxon>Desulfosarcinaceae</taxon>
        <taxon>Desulfosarcina</taxon>
    </lineage>
</organism>
<dbReference type="InterPro" id="IPR058245">
    <property type="entry name" value="NreC/VraR/RcsB-like_REC"/>
</dbReference>
<dbReference type="OrthoDB" id="9780312at2"/>
<dbReference type="CDD" id="cd06170">
    <property type="entry name" value="LuxR_C_like"/>
    <property type="match status" value="1"/>
</dbReference>
<dbReference type="InterPro" id="IPR039420">
    <property type="entry name" value="WalR-like"/>
</dbReference>
<dbReference type="GO" id="GO:0006355">
    <property type="term" value="P:regulation of DNA-templated transcription"/>
    <property type="evidence" value="ECO:0007669"/>
    <property type="project" value="InterPro"/>
</dbReference>
<dbReference type="PROSITE" id="PS50110">
    <property type="entry name" value="RESPONSE_REGULATORY"/>
    <property type="match status" value="1"/>
</dbReference>
<dbReference type="InterPro" id="IPR001789">
    <property type="entry name" value="Sig_transdc_resp-reg_receiver"/>
</dbReference>
<feature type="domain" description="Response regulatory" evidence="5">
    <location>
        <begin position="6"/>
        <end position="122"/>
    </location>
</feature>
<dbReference type="InterPro" id="IPR016032">
    <property type="entry name" value="Sig_transdc_resp-reg_C-effctor"/>
</dbReference>
<dbReference type="Gene3D" id="3.40.50.2300">
    <property type="match status" value="1"/>
</dbReference>
<evidence type="ECO:0000256" key="3">
    <source>
        <dbReference type="PROSITE-ProRule" id="PRU00169"/>
    </source>
</evidence>
<dbReference type="Pfam" id="PF00072">
    <property type="entry name" value="Response_reg"/>
    <property type="match status" value="1"/>
</dbReference>
<dbReference type="RefSeq" id="WP_155319309.1">
    <property type="nucleotide sequence ID" value="NZ_AP021874.1"/>
</dbReference>
<dbReference type="SMART" id="SM00421">
    <property type="entry name" value="HTH_LUXR"/>
    <property type="match status" value="1"/>
</dbReference>
<dbReference type="SUPFAM" id="SSF46894">
    <property type="entry name" value="C-terminal effector domain of the bipartite response regulators"/>
    <property type="match status" value="1"/>
</dbReference>
<dbReference type="PRINTS" id="PR00038">
    <property type="entry name" value="HTHLUXR"/>
</dbReference>
<dbReference type="InterPro" id="IPR011006">
    <property type="entry name" value="CheY-like_superfamily"/>
</dbReference>
<feature type="modified residue" description="4-aspartylphosphate" evidence="3">
    <location>
        <position position="57"/>
    </location>
</feature>
<evidence type="ECO:0000313" key="6">
    <source>
        <dbReference type="EMBL" id="BBO71483.1"/>
    </source>
</evidence>
<dbReference type="KEGG" id="dalk:DSCA_54130"/>
<dbReference type="SMART" id="SM00448">
    <property type="entry name" value="REC"/>
    <property type="match status" value="1"/>
</dbReference>
<reference evidence="6 7" key="1">
    <citation type="submission" date="2019-11" db="EMBL/GenBank/DDBJ databases">
        <title>Comparative genomics of hydrocarbon-degrading Desulfosarcina strains.</title>
        <authorList>
            <person name="Watanabe M."/>
            <person name="Kojima H."/>
            <person name="Fukui M."/>
        </authorList>
    </citation>
    <scope>NUCLEOTIDE SEQUENCE [LARGE SCALE GENOMIC DNA]</scope>
    <source>
        <strain evidence="6 7">PL12</strain>
    </source>
</reference>
<dbReference type="Proteomes" id="UP000427906">
    <property type="component" value="Chromosome"/>
</dbReference>
<keyword evidence="2 6" id="KW-0238">DNA-binding</keyword>
<dbReference type="GO" id="GO:0003677">
    <property type="term" value="F:DNA binding"/>
    <property type="evidence" value="ECO:0007669"/>
    <property type="project" value="UniProtKB-KW"/>
</dbReference>
<dbReference type="InterPro" id="IPR000792">
    <property type="entry name" value="Tscrpt_reg_LuxR_C"/>
</dbReference>
<evidence type="ECO:0000259" key="5">
    <source>
        <dbReference type="PROSITE" id="PS50110"/>
    </source>
</evidence>
<dbReference type="PROSITE" id="PS50043">
    <property type="entry name" value="HTH_LUXR_2"/>
    <property type="match status" value="1"/>
</dbReference>
<evidence type="ECO:0000256" key="1">
    <source>
        <dbReference type="ARBA" id="ARBA00022553"/>
    </source>
</evidence>
<name>A0A5K7YTV2_9BACT</name>
<accession>A0A5K7YTV2</accession>
<proteinExistence type="predicted"/>
<dbReference type="EMBL" id="AP021874">
    <property type="protein sequence ID" value="BBO71483.1"/>
    <property type="molecule type" value="Genomic_DNA"/>
</dbReference>
<dbReference type="PANTHER" id="PTHR43214">
    <property type="entry name" value="TWO-COMPONENT RESPONSE REGULATOR"/>
    <property type="match status" value="1"/>
</dbReference>
<evidence type="ECO:0000313" key="7">
    <source>
        <dbReference type="Proteomes" id="UP000427906"/>
    </source>
</evidence>
<dbReference type="GO" id="GO:0000160">
    <property type="term" value="P:phosphorelay signal transduction system"/>
    <property type="evidence" value="ECO:0007669"/>
    <property type="project" value="InterPro"/>
</dbReference>
<dbReference type="Pfam" id="PF00196">
    <property type="entry name" value="GerE"/>
    <property type="match status" value="1"/>
</dbReference>
<gene>
    <name evidence="6" type="ORF">DSCA_54130</name>
</gene>
<sequence length="220" mass="24736">MAERIRVMVVDDHAIVREGIKALLDLQEDVDVVAEARSSMDCLEKIEAALPDVVLMDLKMPGIDGIEATRLVKEKWPQTKVILLTNYDDEEYVMESIRAGADGYVLKDVKKGDLFKIIRGVLRDRAFIDPTVTHKLFHSIKQSSTSKETQVARPVLSQRELEILTHIVDGRSNKDIAHAVHLSPDTVKTHLRNIYQKLGVNNRSQAARAAIQGKLVHLSR</sequence>
<dbReference type="SUPFAM" id="SSF52172">
    <property type="entry name" value="CheY-like"/>
    <property type="match status" value="1"/>
</dbReference>
<feature type="domain" description="HTH luxR-type" evidence="4">
    <location>
        <begin position="149"/>
        <end position="214"/>
    </location>
</feature>
<evidence type="ECO:0000259" key="4">
    <source>
        <dbReference type="PROSITE" id="PS50043"/>
    </source>
</evidence>
<evidence type="ECO:0000256" key="2">
    <source>
        <dbReference type="ARBA" id="ARBA00023125"/>
    </source>
</evidence>
<dbReference type="PROSITE" id="PS00622">
    <property type="entry name" value="HTH_LUXR_1"/>
    <property type="match status" value="1"/>
</dbReference>
<keyword evidence="7" id="KW-1185">Reference proteome</keyword>
<dbReference type="AlphaFoldDB" id="A0A5K7YTV2"/>
<dbReference type="CDD" id="cd17535">
    <property type="entry name" value="REC_NarL-like"/>
    <property type="match status" value="1"/>
</dbReference>